<dbReference type="Proteomes" id="UP000658320">
    <property type="component" value="Unassembled WGS sequence"/>
</dbReference>
<dbReference type="InterPro" id="IPR021889">
    <property type="entry name" value="DUF3500"/>
</dbReference>
<dbReference type="EMBL" id="BMSX01000005">
    <property type="protein sequence ID" value="GGR08962.1"/>
    <property type="molecule type" value="Genomic_DNA"/>
</dbReference>
<comment type="caution">
    <text evidence="1">The sequence shown here is derived from an EMBL/GenBank/DDBJ whole genome shotgun (WGS) entry which is preliminary data.</text>
</comment>
<accession>A0A918C698</accession>
<keyword evidence="2" id="KW-1185">Reference proteome</keyword>
<evidence type="ECO:0000313" key="1">
    <source>
        <dbReference type="EMBL" id="GGR08962.1"/>
    </source>
</evidence>
<evidence type="ECO:0008006" key="3">
    <source>
        <dbReference type="Google" id="ProtNLM"/>
    </source>
</evidence>
<gene>
    <name evidence="1" type="ORF">GCM10010251_25830</name>
</gene>
<evidence type="ECO:0000313" key="2">
    <source>
        <dbReference type="Proteomes" id="UP000658320"/>
    </source>
</evidence>
<sequence>MTAPYEAPDTIKRMLFTTWALLNSLTPEQRAIASYPMSDPRRLDWDFIPKPDRTGIAMSMLHGHQRTLAQHLLASGLSTRGYSQALQIMAMENMLREKEVHERGLGVIAGDFRDPDNYSFSFFGRPGFEDTWGWRVLGHHLSLSYTIIGQRYLTVTPCNMGAQPVPSGVFHPLRDDEELAFELLHGMSDAHRKATVIHDVAPADYVTRQVPRIGRVELPDYVDLGIPSYRISDADREALKFEADRPRGVAACDLDSRGSALVKDLIRTYVGRIPDELADTYLRTLDGTNDDKIFFCWAGGIEHGTSHYYRIQTDTLLIEFDNAIDSGNHIHSVWRDYHNDLGHTLLIDHYEQSKNSDHHLSRRTRSTVPAEG</sequence>
<protein>
    <recommendedName>
        <fullName evidence="3">DUF3500 domain-containing protein</fullName>
    </recommendedName>
</protein>
<dbReference type="PANTHER" id="PTHR37489">
    <property type="entry name" value="DUF3500 DOMAIN-CONTAINING PROTEIN"/>
    <property type="match status" value="1"/>
</dbReference>
<proteinExistence type="predicted"/>
<dbReference type="PANTHER" id="PTHR37489:SF1">
    <property type="entry name" value="DUF3500 DOMAIN-CONTAINING PROTEIN"/>
    <property type="match status" value="1"/>
</dbReference>
<organism evidence="1 2">
    <name type="scientific">Streptomyces aurantiogriseus</name>
    <dbReference type="NCBI Taxonomy" id="66870"/>
    <lineage>
        <taxon>Bacteria</taxon>
        <taxon>Bacillati</taxon>
        <taxon>Actinomycetota</taxon>
        <taxon>Actinomycetes</taxon>
        <taxon>Kitasatosporales</taxon>
        <taxon>Streptomycetaceae</taxon>
        <taxon>Streptomyces</taxon>
    </lineage>
</organism>
<reference evidence="1" key="1">
    <citation type="journal article" date="2014" name="Int. J. Syst. Evol. Microbiol.">
        <title>Complete genome sequence of Corynebacterium casei LMG S-19264T (=DSM 44701T), isolated from a smear-ripened cheese.</title>
        <authorList>
            <consortium name="US DOE Joint Genome Institute (JGI-PGF)"/>
            <person name="Walter F."/>
            <person name="Albersmeier A."/>
            <person name="Kalinowski J."/>
            <person name="Ruckert C."/>
        </authorList>
    </citation>
    <scope>NUCLEOTIDE SEQUENCE</scope>
    <source>
        <strain evidence="1">JCM 4346</strain>
    </source>
</reference>
<name>A0A918C698_9ACTN</name>
<dbReference type="AlphaFoldDB" id="A0A918C698"/>
<dbReference type="RefSeq" id="WP_189935545.1">
    <property type="nucleotide sequence ID" value="NZ_BMSX01000005.1"/>
</dbReference>
<dbReference type="Pfam" id="PF12006">
    <property type="entry name" value="DUF3500"/>
    <property type="match status" value="1"/>
</dbReference>
<reference evidence="1" key="2">
    <citation type="submission" date="2020-09" db="EMBL/GenBank/DDBJ databases">
        <authorList>
            <person name="Sun Q."/>
            <person name="Ohkuma M."/>
        </authorList>
    </citation>
    <scope>NUCLEOTIDE SEQUENCE</scope>
    <source>
        <strain evidence="1">JCM 4346</strain>
    </source>
</reference>